<dbReference type="InterPro" id="IPR018488">
    <property type="entry name" value="cNMP-bd_CS"/>
</dbReference>
<dbReference type="PANTHER" id="PTHR11635:SF152">
    <property type="entry name" value="CAMP-DEPENDENT PROTEIN KINASE TYPE I REGULATORY SUBUNIT-RELATED"/>
    <property type="match status" value="1"/>
</dbReference>
<dbReference type="EMBL" id="JADAQX010002198">
    <property type="protein sequence ID" value="KAF8817665.1"/>
    <property type="molecule type" value="Genomic_DNA"/>
</dbReference>
<evidence type="ECO:0000259" key="8">
    <source>
        <dbReference type="PROSITE" id="PS50042"/>
    </source>
</evidence>
<dbReference type="Pfam" id="PF00027">
    <property type="entry name" value="cNMP_binding"/>
    <property type="match status" value="2"/>
</dbReference>
<protein>
    <submittedName>
        <fullName evidence="9">Cyclic nucleotide-binding domain-containing protein</fullName>
    </submittedName>
</protein>
<dbReference type="InterPro" id="IPR012198">
    <property type="entry name" value="cAMP_dep_PK_reg_su"/>
</dbReference>
<organism evidence="9 10">
    <name type="scientific">Cardiosporidium cionae</name>
    <dbReference type="NCBI Taxonomy" id="476202"/>
    <lineage>
        <taxon>Eukaryota</taxon>
        <taxon>Sar</taxon>
        <taxon>Alveolata</taxon>
        <taxon>Apicomplexa</taxon>
        <taxon>Aconoidasida</taxon>
        <taxon>Nephromycida</taxon>
        <taxon>Cardiosporidium</taxon>
    </lineage>
</organism>
<evidence type="ECO:0000256" key="1">
    <source>
        <dbReference type="ARBA" id="ARBA00005753"/>
    </source>
</evidence>
<dbReference type="PROSITE" id="PS50042">
    <property type="entry name" value="CNMP_BINDING_3"/>
    <property type="match status" value="2"/>
</dbReference>
<dbReference type="PROSITE" id="PS00888">
    <property type="entry name" value="CNMP_BINDING_1"/>
    <property type="match status" value="2"/>
</dbReference>
<evidence type="ECO:0000256" key="4">
    <source>
        <dbReference type="ARBA" id="ARBA00022737"/>
    </source>
</evidence>
<keyword evidence="5" id="KW-0547">Nucleotide-binding</keyword>
<dbReference type="CDD" id="cd00038">
    <property type="entry name" value="CAP_ED"/>
    <property type="match status" value="2"/>
</dbReference>
<dbReference type="PRINTS" id="PR00103">
    <property type="entry name" value="CAMPKINASE"/>
</dbReference>
<proteinExistence type="inferred from homology"/>
<comment type="similarity">
    <text evidence="1">Belongs to the cAMP-dependent kinase regulatory chain family.</text>
</comment>
<evidence type="ECO:0000256" key="2">
    <source>
        <dbReference type="ARBA" id="ARBA00022553"/>
    </source>
</evidence>
<feature type="non-terminal residue" evidence="9">
    <location>
        <position position="287"/>
    </location>
</feature>
<gene>
    <name evidence="9" type="ORF">IE077_000181</name>
</gene>
<feature type="compositionally biased region" description="Acidic residues" evidence="7">
    <location>
        <begin position="26"/>
        <end position="35"/>
    </location>
</feature>
<feature type="domain" description="Cyclic nucleotide-binding" evidence="8">
    <location>
        <begin position="220"/>
        <end position="287"/>
    </location>
</feature>
<feature type="domain" description="Cyclic nucleotide-binding" evidence="8">
    <location>
        <begin position="96"/>
        <end position="217"/>
    </location>
</feature>
<feature type="region of interest" description="Disordered" evidence="7">
    <location>
        <begin position="1"/>
        <end position="35"/>
    </location>
</feature>
<evidence type="ECO:0000256" key="7">
    <source>
        <dbReference type="SAM" id="MobiDB-lite"/>
    </source>
</evidence>
<keyword evidence="3" id="KW-0116">cAMP-binding</keyword>
<dbReference type="InterPro" id="IPR000595">
    <property type="entry name" value="cNMP-bd_dom"/>
</dbReference>
<keyword evidence="6" id="KW-0114">cAMP</keyword>
<comment type="caution">
    <text evidence="9">The sequence shown here is derived from an EMBL/GenBank/DDBJ whole genome shotgun (WGS) entry which is preliminary data.</text>
</comment>
<dbReference type="PANTHER" id="PTHR11635">
    <property type="entry name" value="CAMP-DEPENDENT PROTEIN KINASE REGULATORY CHAIN"/>
    <property type="match status" value="1"/>
</dbReference>
<dbReference type="Gene3D" id="2.60.120.10">
    <property type="entry name" value="Jelly Rolls"/>
    <property type="match status" value="2"/>
</dbReference>
<evidence type="ECO:0000256" key="6">
    <source>
        <dbReference type="ARBA" id="ARBA00023149"/>
    </source>
</evidence>
<dbReference type="PIRSF" id="PIRSF000548">
    <property type="entry name" value="PK_regulatory"/>
    <property type="match status" value="1"/>
</dbReference>
<evidence type="ECO:0000256" key="5">
    <source>
        <dbReference type="ARBA" id="ARBA00022741"/>
    </source>
</evidence>
<sequence>MSTAKQGELNKAMGGMKMNKNPDLPSSDEECEDDHAAEEMMAQKLAKLKNQQKKKMAISAEAYGNYNQMEEYKPPVIPKSDQQFEQIKTILKLSFMFNTLEERDFQIVVNAMSIKNYKNGDTVIKQGDDGAELFIVGSGSLKCEKVFPGNTEATFLKNYGKGDVFGELALMYNAPRAASIIASSEAVCYSLDRDTFNNIVKTAAIKRREKYDNFLLKIELLSDLEVYERAKIADCLQTEIYKKGEMIIKEGEDGDKFYFLQEGTAEALKKENGVDKKVFDYKENDYF</sequence>
<dbReference type="PROSITE" id="PS00889">
    <property type="entry name" value="CNMP_BINDING_2"/>
    <property type="match status" value="1"/>
</dbReference>
<evidence type="ECO:0000313" key="10">
    <source>
        <dbReference type="Proteomes" id="UP000823046"/>
    </source>
</evidence>
<dbReference type="InterPro" id="IPR014710">
    <property type="entry name" value="RmlC-like_jellyroll"/>
</dbReference>
<accession>A0ABQ7J3J2</accession>
<keyword evidence="4" id="KW-0677">Repeat</keyword>
<evidence type="ECO:0000256" key="3">
    <source>
        <dbReference type="ARBA" id="ARBA00022566"/>
    </source>
</evidence>
<name>A0ABQ7J3J2_9APIC</name>
<dbReference type="Proteomes" id="UP000823046">
    <property type="component" value="Unassembled WGS sequence"/>
</dbReference>
<reference evidence="9 10" key="1">
    <citation type="journal article" date="2020" name="bioRxiv">
        <title>Metabolic contributions of an alphaproteobacterial endosymbiont in the apicomplexan Cardiosporidium cionae.</title>
        <authorList>
            <person name="Hunter E.S."/>
            <person name="Paight C.J."/>
            <person name="Lane C.E."/>
        </authorList>
    </citation>
    <scope>NUCLEOTIDE SEQUENCE [LARGE SCALE GENOMIC DNA]</scope>
    <source>
        <strain evidence="9">ESH_2018</strain>
    </source>
</reference>
<keyword evidence="2" id="KW-0597">Phosphoprotein</keyword>
<dbReference type="InterPro" id="IPR018490">
    <property type="entry name" value="cNMP-bd_dom_sf"/>
</dbReference>
<evidence type="ECO:0000313" key="9">
    <source>
        <dbReference type="EMBL" id="KAF8817665.1"/>
    </source>
</evidence>
<keyword evidence="10" id="KW-1185">Reference proteome</keyword>
<dbReference type="SMART" id="SM00100">
    <property type="entry name" value="cNMP"/>
    <property type="match status" value="1"/>
</dbReference>
<dbReference type="InterPro" id="IPR050503">
    <property type="entry name" value="cAMP-dep_PK_reg_su-like"/>
</dbReference>
<dbReference type="SUPFAM" id="SSF51206">
    <property type="entry name" value="cAMP-binding domain-like"/>
    <property type="match status" value="2"/>
</dbReference>